<feature type="active site" description="Proton acceptor" evidence="7 8">
    <location>
        <position position="23"/>
    </location>
</feature>
<evidence type="ECO:0000313" key="11">
    <source>
        <dbReference type="EMBL" id="EFC06100.1"/>
    </source>
</evidence>
<gene>
    <name evidence="7 11" type="primary">aroQ</name>
    <name evidence="11" type="ORF">HMPREF9013_0795</name>
</gene>
<dbReference type="OrthoDB" id="9790793at2"/>
<evidence type="ECO:0000256" key="1">
    <source>
        <dbReference type="ARBA" id="ARBA00001864"/>
    </source>
</evidence>
<reference evidence="12" key="1">
    <citation type="submission" date="2009-12" db="EMBL/GenBank/DDBJ databases">
        <title>Sequence of Clostridiales genomosp. BVAB3 str. UPII9-5.</title>
        <authorList>
            <person name="Madupu R."/>
            <person name="Durkin A.S."/>
            <person name="Torralba M."/>
            <person name="Methe B."/>
            <person name="Sutton G.G."/>
            <person name="Strausberg R.L."/>
            <person name="Nelson K.E."/>
        </authorList>
    </citation>
    <scope>NUCLEOTIDE SEQUENCE [LARGE SCALE GENOMIC DNA]</scope>
    <source>
        <strain evidence="12">W1219</strain>
    </source>
</reference>
<dbReference type="PROSITE" id="PS01029">
    <property type="entry name" value="DEHYDROQUINASE_II"/>
    <property type="match status" value="1"/>
</dbReference>
<proteinExistence type="inferred from homology"/>
<dbReference type="InterPro" id="IPR018509">
    <property type="entry name" value="DHquinase_II_CS"/>
</dbReference>
<keyword evidence="7" id="KW-0028">Amino-acid biosynthesis</keyword>
<dbReference type="EC" id="4.2.1.10" evidence="5 7"/>
<comment type="subunit">
    <text evidence="4 7">Homododecamer.</text>
</comment>
<dbReference type="NCBIfam" id="NF003807">
    <property type="entry name" value="PRK05395.1-4"/>
    <property type="match status" value="1"/>
</dbReference>
<keyword evidence="6 7" id="KW-0456">Lyase</keyword>
<feature type="site" description="Transition state stabilizer" evidence="7 10">
    <location>
        <position position="18"/>
    </location>
</feature>
<dbReference type="GO" id="GO:0008652">
    <property type="term" value="P:amino acid biosynthetic process"/>
    <property type="evidence" value="ECO:0007669"/>
    <property type="project" value="UniProtKB-KW"/>
</dbReference>
<keyword evidence="12" id="KW-1185">Reference proteome</keyword>
<evidence type="ECO:0000256" key="10">
    <source>
        <dbReference type="PIRSR" id="PIRSR001399-3"/>
    </source>
</evidence>
<evidence type="ECO:0000256" key="8">
    <source>
        <dbReference type="PIRSR" id="PIRSR001399-1"/>
    </source>
</evidence>
<dbReference type="RefSeq" id="WP_006626445.1">
    <property type="nucleotide sequence ID" value="NZ_ADFR01000002.1"/>
</dbReference>
<dbReference type="Pfam" id="PF01220">
    <property type="entry name" value="DHquinase_II"/>
    <property type="match status" value="1"/>
</dbReference>
<dbReference type="PANTHER" id="PTHR21272">
    <property type="entry name" value="CATABOLIC 3-DEHYDROQUINASE"/>
    <property type="match status" value="1"/>
</dbReference>
<dbReference type="CDD" id="cd00466">
    <property type="entry name" value="DHQase_II"/>
    <property type="match status" value="1"/>
</dbReference>
<dbReference type="HAMAP" id="MF_00169">
    <property type="entry name" value="AroQ"/>
    <property type="match status" value="1"/>
</dbReference>
<evidence type="ECO:0000256" key="9">
    <source>
        <dbReference type="PIRSR" id="PIRSR001399-2"/>
    </source>
</evidence>
<dbReference type="PANTHER" id="PTHR21272:SF3">
    <property type="entry name" value="CATABOLIC 3-DEHYDROQUINASE"/>
    <property type="match status" value="1"/>
</dbReference>
<feature type="binding site" evidence="7 9">
    <location>
        <position position="73"/>
    </location>
    <ligand>
        <name>substrate</name>
    </ligand>
</feature>
<protein>
    <recommendedName>
        <fullName evidence="5 7">3-dehydroquinate dehydratase</fullName>
        <shortName evidence="7">3-dehydroquinase</shortName>
        <ecNumber evidence="5 7">4.2.1.10</ecNumber>
    </recommendedName>
    <alternativeName>
        <fullName evidence="7">Type II DHQase</fullName>
    </alternativeName>
</protein>
<name>D2MM24_9FIRM</name>
<dbReference type="UniPathway" id="UPA00053">
    <property type="reaction ID" value="UER00086"/>
</dbReference>
<keyword evidence="7" id="KW-0057">Aromatic amino acid biosynthesis</keyword>
<evidence type="ECO:0000256" key="7">
    <source>
        <dbReference type="HAMAP-Rule" id="MF_00169"/>
    </source>
</evidence>
<comment type="pathway">
    <text evidence="2 7">Metabolic intermediate biosynthesis; chorismate biosynthesis; chorismate from D-erythrose 4-phosphate and phosphoenolpyruvate: step 3/7.</text>
</comment>
<comment type="similarity">
    <text evidence="3 7">Belongs to the type-II 3-dehydroquinase family.</text>
</comment>
<organism evidence="11 12">
    <name type="scientific">Bulleidia extructa W1219</name>
    <dbReference type="NCBI Taxonomy" id="679192"/>
    <lineage>
        <taxon>Bacteria</taxon>
        <taxon>Bacillati</taxon>
        <taxon>Bacillota</taxon>
        <taxon>Erysipelotrichia</taxon>
        <taxon>Erysipelotrichales</taxon>
        <taxon>Erysipelotrichaceae</taxon>
        <taxon>Bulleidia</taxon>
    </lineage>
</organism>
<dbReference type="GO" id="GO:0003855">
    <property type="term" value="F:3-dehydroquinate dehydratase activity"/>
    <property type="evidence" value="ECO:0007669"/>
    <property type="project" value="UniProtKB-UniRule"/>
</dbReference>
<comment type="caution">
    <text evidence="11">The sequence shown here is derived from an EMBL/GenBank/DDBJ whole genome shotgun (WGS) entry which is preliminary data.</text>
</comment>
<dbReference type="STRING" id="679192.HMPREF9013_0795"/>
<evidence type="ECO:0000256" key="3">
    <source>
        <dbReference type="ARBA" id="ARBA00011037"/>
    </source>
</evidence>
<dbReference type="NCBIfam" id="NF003806">
    <property type="entry name" value="PRK05395.1-3"/>
    <property type="match status" value="1"/>
</dbReference>
<accession>D2MM24</accession>
<comment type="function">
    <text evidence="7">Catalyzes a trans-dehydration via an enolate intermediate.</text>
</comment>
<feature type="binding site" evidence="7 9">
    <location>
        <position position="79"/>
    </location>
    <ligand>
        <name>substrate</name>
    </ligand>
</feature>
<dbReference type="eggNOG" id="COG0757">
    <property type="taxonomic scope" value="Bacteria"/>
</dbReference>
<dbReference type="EMBL" id="ADFR01000002">
    <property type="protein sequence ID" value="EFC06100.1"/>
    <property type="molecule type" value="Genomic_DNA"/>
</dbReference>
<feature type="active site" description="Proton donor" evidence="7 8">
    <location>
        <position position="100"/>
    </location>
</feature>
<dbReference type="Proteomes" id="UP000005017">
    <property type="component" value="Unassembled WGS sequence"/>
</dbReference>
<dbReference type="AlphaFoldDB" id="D2MM24"/>
<sequence length="142" mass="16329">MKTIWVINGPNLNMLGIREKEIYGNQSLKDLENQLLKTNPEIHLEFFQSNHEGQLIDWIQEAYLKKVDGIVFNPAGYTHTSIALGDAIKAIHPIPVIEVHLSKIEDREDFRRVSYIKPYCLDQIQGKGFHGYQLAIEKLVSK</sequence>
<dbReference type="SUPFAM" id="SSF52304">
    <property type="entry name" value="Type II 3-dehydroquinate dehydratase"/>
    <property type="match status" value="1"/>
</dbReference>
<feature type="binding site" evidence="7 9">
    <location>
        <begin position="101"/>
        <end position="102"/>
    </location>
    <ligand>
        <name>substrate</name>
    </ligand>
</feature>
<evidence type="ECO:0000313" key="12">
    <source>
        <dbReference type="Proteomes" id="UP000005017"/>
    </source>
</evidence>
<comment type="catalytic activity">
    <reaction evidence="1 7">
        <text>3-dehydroquinate = 3-dehydroshikimate + H2O</text>
        <dbReference type="Rhea" id="RHEA:21096"/>
        <dbReference type="ChEBI" id="CHEBI:15377"/>
        <dbReference type="ChEBI" id="CHEBI:16630"/>
        <dbReference type="ChEBI" id="CHEBI:32364"/>
        <dbReference type="EC" id="4.2.1.10"/>
    </reaction>
</comment>
<evidence type="ECO:0000256" key="4">
    <source>
        <dbReference type="ARBA" id="ARBA00011193"/>
    </source>
</evidence>
<evidence type="ECO:0000256" key="6">
    <source>
        <dbReference type="ARBA" id="ARBA00023239"/>
    </source>
</evidence>
<dbReference type="InterPro" id="IPR036441">
    <property type="entry name" value="DHquinase_II_sf"/>
</dbReference>
<evidence type="ECO:0000256" key="5">
    <source>
        <dbReference type="ARBA" id="ARBA00012060"/>
    </source>
</evidence>
<dbReference type="GO" id="GO:0019631">
    <property type="term" value="P:quinate catabolic process"/>
    <property type="evidence" value="ECO:0007669"/>
    <property type="project" value="TreeGrafter"/>
</dbReference>
<dbReference type="Gene3D" id="3.40.50.9100">
    <property type="entry name" value="Dehydroquinase, class II"/>
    <property type="match status" value="1"/>
</dbReference>
<evidence type="ECO:0000256" key="2">
    <source>
        <dbReference type="ARBA" id="ARBA00004902"/>
    </source>
</evidence>
<dbReference type="PIRSF" id="PIRSF001399">
    <property type="entry name" value="DHquinase_II"/>
    <property type="match status" value="1"/>
</dbReference>
<dbReference type="NCBIfam" id="NF003805">
    <property type="entry name" value="PRK05395.1-2"/>
    <property type="match status" value="1"/>
</dbReference>
<dbReference type="InterPro" id="IPR001874">
    <property type="entry name" value="DHquinase_II"/>
</dbReference>
<dbReference type="GO" id="GO:0009423">
    <property type="term" value="P:chorismate biosynthetic process"/>
    <property type="evidence" value="ECO:0007669"/>
    <property type="project" value="UniProtKB-UniRule"/>
</dbReference>
<feature type="binding site" evidence="7 9">
    <location>
        <position position="111"/>
    </location>
    <ligand>
        <name>substrate</name>
    </ligand>
</feature>
<feature type="binding site" evidence="7 9">
    <location>
        <position position="86"/>
    </location>
    <ligand>
        <name>substrate</name>
    </ligand>
</feature>
<dbReference type="NCBIfam" id="TIGR01088">
    <property type="entry name" value="aroQ"/>
    <property type="match status" value="1"/>
</dbReference>
<dbReference type="GO" id="GO:0009073">
    <property type="term" value="P:aromatic amino acid family biosynthetic process"/>
    <property type="evidence" value="ECO:0007669"/>
    <property type="project" value="UniProtKB-KW"/>
</dbReference>